<keyword evidence="2" id="KW-0238">DNA-binding</keyword>
<dbReference type="CDD" id="cd17536">
    <property type="entry name" value="REC_YesN-like"/>
    <property type="match status" value="1"/>
</dbReference>
<keyword evidence="8" id="KW-1185">Reference proteome</keyword>
<dbReference type="PANTHER" id="PTHR43280">
    <property type="entry name" value="ARAC-FAMILY TRANSCRIPTIONAL REGULATOR"/>
    <property type="match status" value="1"/>
</dbReference>
<organism evidence="7 8">
    <name type="scientific">Paenibacillus dendrobii</name>
    <dbReference type="NCBI Taxonomy" id="2691084"/>
    <lineage>
        <taxon>Bacteria</taxon>
        <taxon>Bacillati</taxon>
        <taxon>Bacillota</taxon>
        <taxon>Bacilli</taxon>
        <taxon>Bacillales</taxon>
        <taxon>Paenibacillaceae</taxon>
        <taxon>Paenibacillus</taxon>
    </lineage>
</organism>
<evidence type="ECO:0000313" key="8">
    <source>
        <dbReference type="Proteomes" id="UP000460318"/>
    </source>
</evidence>
<dbReference type="GO" id="GO:0003700">
    <property type="term" value="F:DNA-binding transcription factor activity"/>
    <property type="evidence" value="ECO:0007669"/>
    <property type="project" value="InterPro"/>
</dbReference>
<protein>
    <submittedName>
        <fullName evidence="7">Response regulator</fullName>
    </submittedName>
</protein>
<evidence type="ECO:0000259" key="5">
    <source>
        <dbReference type="PROSITE" id="PS01124"/>
    </source>
</evidence>
<evidence type="ECO:0000256" key="2">
    <source>
        <dbReference type="ARBA" id="ARBA00023125"/>
    </source>
</evidence>
<dbReference type="RefSeq" id="WP_160497401.1">
    <property type="nucleotide sequence ID" value="NZ_WUBI01000001.1"/>
</dbReference>
<dbReference type="GO" id="GO:0043565">
    <property type="term" value="F:sequence-specific DNA binding"/>
    <property type="evidence" value="ECO:0007669"/>
    <property type="project" value="InterPro"/>
</dbReference>
<dbReference type="AlphaFoldDB" id="A0A7X3IHB2"/>
<dbReference type="SMART" id="SM00342">
    <property type="entry name" value="HTH_ARAC"/>
    <property type="match status" value="1"/>
</dbReference>
<evidence type="ECO:0000256" key="1">
    <source>
        <dbReference type="ARBA" id="ARBA00023015"/>
    </source>
</evidence>
<dbReference type="InterPro" id="IPR018060">
    <property type="entry name" value="HTH_AraC"/>
</dbReference>
<evidence type="ECO:0000259" key="6">
    <source>
        <dbReference type="PROSITE" id="PS50110"/>
    </source>
</evidence>
<dbReference type="PRINTS" id="PR00032">
    <property type="entry name" value="HTHARAC"/>
</dbReference>
<dbReference type="PROSITE" id="PS00041">
    <property type="entry name" value="HTH_ARAC_FAMILY_1"/>
    <property type="match status" value="1"/>
</dbReference>
<dbReference type="InterPro" id="IPR009057">
    <property type="entry name" value="Homeodomain-like_sf"/>
</dbReference>
<dbReference type="SUPFAM" id="SSF46689">
    <property type="entry name" value="Homeodomain-like"/>
    <property type="match status" value="2"/>
</dbReference>
<reference evidence="7 8" key="1">
    <citation type="submission" date="2019-12" db="EMBL/GenBank/DDBJ databases">
        <title>Paenibacillus sp. nov., an endophytic bacterium isolated from the stem of Dendrobium.</title>
        <authorList>
            <person name="Zhao R."/>
        </authorList>
    </citation>
    <scope>NUCLEOTIDE SEQUENCE [LARGE SCALE GENOMIC DNA]</scope>
    <source>
        <strain evidence="7 8">HJL G12</strain>
    </source>
</reference>
<dbReference type="InterPro" id="IPR020449">
    <property type="entry name" value="Tscrpt_reg_AraC-type_HTH"/>
</dbReference>
<dbReference type="Pfam" id="PF00072">
    <property type="entry name" value="Response_reg"/>
    <property type="match status" value="1"/>
</dbReference>
<accession>A0A7X3IHB2</accession>
<dbReference type="PROSITE" id="PS01124">
    <property type="entry name" value="HTH_ARAC_FAMILY_2"/>
    <property type="match status" value="1"/>
</dbReference>
<comment type="caution">
    <text evidence="7">The sequence shown here is derived from an EMBL/GenBank/DDBJ whole genome shotgun (WGS) entry which is preliminary data.</text>
</comment>
<dbReference type="Proteomes" id="UP000460318">
    <property type="component" value="Unassembled WGS sequence"/>
</dbReference>
<keyword evidence="4" id="KW-0597">Phosphoprotein</keyword>
<dbReference type="PANTHER" id="PTHR43280:SF10">
    <property type="entry name" value="REGULATORY PROTEIN POCR"/>
    <property type="match status" value="1"/>
</dbReference>
<evidence type="ECO:0000256" key="4">
    <source>
        <dbReference type="PROSITE-ProRule" id="PRU00169"/>
    </source>
</evidence>
<dbReference type="InterPro" id="IPR018062">
    <property type="entry name" value="HTH_AraC-typ_CS"/>
</dbReference>
<evidence type="ECO:0000313" key="7">
    <source>
        <dbReference type="EMBL" id="MWV43938.1"/>
    </source>
</evidence>
<dbReference type="GO" id="GO:0000160">
    <property type="term" value="P:phosphorelay signal transduction system"/>
    <property type="evidence" value="ECO:0007669"/>
    <property type="project" value="InterPro"/>
</dbReference>
<sequence>MQMIIVDDEAHWVDNLSATKPWHTLGIEQVHKAYSAQEALRILETHPIDLIISDVIMPEMTGIELIGKIRERDNRIKCIILSGHSDFEYTKEALRHHAVDYLLKPPADHELMGAVKTAIDQIKTEWESISSYERTEFTLRENLPLLRGQLLLDGLRGERISSEEWRRKLENYHLPFLFGECSLLLVRMEDEFGRYRNNGLHLMEYAIINMAEEILGEFANVWGVKEEHGYLALLLQFRTEHGDNGKESLLERSATQLQAKVKQFLDGSLSVVMTEFFPFPDSLPDRYSHALAFFRQIVGDEREFVIRAGELEQQVSQGPLDVIHAPPGLKNLLEAGRWDAAEQKLNAVFAELDEKWDDSWEHCLEAGYVIAASFTHFAHRNGHTLAGLLGEDIALLQSSEAFASIGKLRNWSLGCLHKLRDGTSSEVKDMRSVYVKKIQAYIEEHLHLDVSLRALADHVNLHPTHLSKLYKIETGEGVSDYVFRLRMETACDMLKKTEKKVYEISSDIGYLDPAYFIKVFKRQFGVTPQEYREGK</sequence>
<feature type="modified residue" description="4-aspartylphosphate" evidence="4">
    <location>
        <position position="54"/>
    </location>
</feature>
<keyword evidence="1" id="KW-0805">Transcription regulation</keyword>
<evidence type="ECO:0000256" key="3">
    <source>
        <dbReference type="ARBA" id="ARBA00023163"/>
    </source>
</evidence>
<dbReference type="InterPro" id="IPR001789">
    <property type="entry name" value="Sig_transdc_resp-reg_receiver"/>
</dbReference>
<feature type="domain" description="Response regulatory" evidence="6">
    <location>
        <begin position="2"/>
        <end position="119"/>
    </location>
</feature>
<dbReference type="Pfam" id="PF12833">
    <property type="entry name" value="HTH_18"/>
    <property type="match status" value="1"/>
</dbReference>
<keyword evidence="3" id="KW-0804">Transcription</keyword>
<dbReference type="SMART" id="SM00448">
    <property type="entry name" value="REC"/>
    <property type="match status" value="1"/>
</dbReference>
<dbReference type="Gene3D" id="3.40.50.2300">
    <property type="match status" value="1"/>
</dbReference>
<dbReference type="EMBL" id="WUBI01000001">
    <property type="protein sequence ID" value="MWV43938.1"/>
    <property type="molecule type" value="Genomic_DNA"/>
</dbReference>
<dbReference type="SUPFAM" id="SSF52172">
    <property type="entry name" value="CheY-like"/>
    <property type="match status" value="1"/>
</dbReference>
<name>A0A7X3IHB2_9BACL</name>
<proteinExistence type="predicted"/>
<dbReference type="PROSITE" id="PS50110">
    <property type="entry name" value="RESPONSE_REGULATORY"/>
    <property type="match status" value="1"/>
</dbReference>
<feature type="domain" description="HTH araC/xylS-type" evidence="5">
    <location>
        <begin position="436"/>
        <end position="534"/>
    </location>
</feature>
<gene>
    <name evidence="7" type="ORF">GRF59_09850</name>
</gene>
<dbReference type="Gene3D" id="1.10.10.60">
    <property type="entry name" value="Homeodomain-like"/>
    <property type="match status" value="2"/>
</dbReference>
<dbReference type="InterPro" id="IPR011006">
    <property type="entry name" value="CheY-like_superfamily"/>
</dbReference>